<dbReference type="AlphaFoldDB" id="T0LBT3"/>
<keyword evidence="11" id="KW-0175">Coiled coil</keyword>
<name>T0LBT3_9MICR</name>
<comment type="catalytic activity">
    <reaction evidence="1">
        <text>Endonucleolytic cleavage of RNA, removing extra 3' nucleotides from tRNA precursor, generating 3' termini of tRNAs. A 3'-hydroxy group is left at the tRNA terminus and a 5'-phosphoryl group is left at the trailer molecule.</text>
        <dbReference type="EC" id="3.1.26.11"/>
    </reaction>
</comment>
<accession>T0LBT3</accession>
<evidence type="ECO:0000259" key="12">
    <source>
        <dbReference type="SMART" id="SM00849"/>
    </source>
</evidence>
<keyword evidence="7" id="KW-0479">Metal-binding</keyword>
<dbReference type="Proteomes" id="UP000053780">
    <property type="component" value="Unassembled WGS sequence"/>
</dbReference>
<dbReference type="SUPFAM" id="SSF56281">
    <property type="entry name" value="Metallo-hydrolase/oxidoreductase"/>
    <property type="match status" value="1"/>
</dbReference>
<evidence type="ECO:0000256" key="8">
    <source>
        <dbReference type="ARBA" id="ARBA00022759"/>
    </source>
</evidence>
<evidence type="ECO:0000256" key="9">
    <source>
        <dbReference type="ARBA" id="ARBA00022801"/>
    </source>
</evidence>
<keyword evidence="10" id="KW-0862">Zinc</keyword>
<dbReference type="EMBL" id="KE647090">
    <property type="protein sequence ID" value="EQB61798.1"/>
    <property type="molecule type" value="Genomic_DNA"/>
</dbReference>
<evidence type="ECO:0000256" key="7">
    <source>
        <dbReference type="ARBA" id="ARBA00022723"/>
    </source>
</evidence>
<dbReference type="CDD" id="cd07718">
    <property type="entry name" value="RNaseZ_ELAC1_ELAC2-C-term-like_MBL-fold"/>
    <property type="match status" value="1"/>
</dbReference>
<gene>
    <name evidence="13" type="ORF">NAPIS_ORF00647</name>
</gene>
<organism evidence="13 14">
    <name type="scientific">Vairimorpha apis BRL 01</name>
    <dbReference type="NCBI Taxonomy" id="1037528"/>
    <lineage>
        <taxon>Eukaryota</taxon>
        <taxon>Fungi</taxon>
        <taxon>Fungi incertae sedis</taxon>
        <taxon>Microsporidia</taxon>
        <taxon>Nosematidae</taxon>
        <taxon>Vairimorpha</taxon>
    </lineage>
</organism>
<evidence type="ECO:0000256" key="5">
    <source>
        <dbReference type="ARBA" id="ARBA00022694"/>
    </source>
</evidence>
<evidence type="ECO:0000256" key="2">
    <source>
        <dbReference type="ARBA" id="ARBA00001947"/>
    </source>
</evidence>
<evidence type="ECO:0000256" key="11">
    <source>
        <dbReference type="SAM" id="Coils"/>
    </source>
</evidence>
<dbReference type="VEuPathDB" id="MicrosporidiaDB:NAPIS_ORF00647"/>
<dbReference type="HOGENOM" id="CLU_019521_0_0_1"/>
<feature type="coiled-coil region" evidence="11">
    <location>
        <begin position="1"/>
        <end position="38"/>
    </location>
</feature>
<dbReference type="GO" id="GO:1990180">
    <property type="term" value="P:mitochondrial tRNA 3'-end processing"/>
    <property type="evidence" value="ECO:0007669"/>
    <property type="project" value="TreeGrafter"/>
</dbReference>
<dbReference type="InterPro" id="IPR001279">
    <property type="entry name" value="Metallo-B-lactamas"/>
</dbReference>
<evidence type="ECO:0000313" key="14">
    <source>
        <dbReference type="Proteomes" id="UP000053780"/>
    </source>
</evidence>
<evidence type="ECO:0000256" key="6">
    <source>
        <dbReference type="ARBA" id="ARBA00022722"/>
    </source>
</evidence>
<comment type="cofactor">
    <cofactor evidence="2">
        <name>Zn(2+)</name>
        <dbReference type="ChEBI" id="CHEBI:29105"/>
    </cofactor>
</comment>
<keyword evidence="6" id="KW-0540">Nuclease</keyword>
<dbReference type="InterPro" id="IPR036866">
    <property type="entry name" value="RibonucZ/Hydroxyglut_hydro"/>
</dbReference>
<keyword evidence="5" id="KW-0819">tRNA processing</keyword>
<evidence type="ECO:0000256" key="3">
    <source>
        <dbReference type="ARBA" id="ARBA00007823"/>
    </source>
</evidence>
<protein>
    <recommendedName>
        <fullName evidence="4">ribonuclease Z</fullName>
        <ecNumber evidence="4">3.1.26.11</ecNumber>
    </recommendedName>
</protein>
<dbReference type="PANTHER" id="PTHR12553">
    <property type="entry name" value="ZINC PHOSPHODIESTERASE ELAC PROTEIN 2"/>
    <property type="match status" value="1"/>
</dbReference>
<dbReference type="Gene3D" id="3.60.15.10">
    <property type="entry name" value="Ribonuclease Z/Hydroxyacylglutathione hydrolase-like"/>
    <property type="match status" value="1"/>
</dbReference>
<dbReference type="GO" id="GO:0046872">
    <property type="term" value="F:metal ion binding"/>
    <property type="evidence" value="ECO:0007669"/>
    <property type="project" value="UniProtKB-KW"/>
</dbReference>
<evidence type="ECO:0000256" key="4">
    <source>
        <dbReference type="ARBA" id="ARBA00012477"/>
    </source>
</evidence>
<dbReference type="EC" id="3.1.26.11" evidence="4"/>
<keyword evidence="14" id="KW-1185">Reference proteome</keyword>
<proteinExistence type="inferred from homology"/>
<dbReference type="Pfam" id="PF23023">
    <property type="entry name" value="Anti-Pycsar_Apyc1"/>
    <property type="match status" value="1"/>
</dbReference>
<feature type="domain" description="Metallo-beta-lactamase" evidence="12">
    <location>
        <begin position="239"/>
        <end position="444"/>
    </location>
</feature>
<keyword evidence="8" id="KW-0255">Endonuclease</keyword>
<evidence type="ECO:0000256" key="10">
    <source>
        <dbReference type="ARBA" id="ARBA00022833"/>
    </source>
</evidence>
<dbReference type="InterPro" id="IPR047151">
    <property type="entry name" value="RNZ2-like"/>
</dbReference>
<dbReference type="GO" id="GO:0042781">
    <property type="term" value="F:3'-tRNA processing endoribonuclease activity"/>
    <property type="evidence" value="ECO:0007669"/>
    <property type="project" value="UniProtKB-EC"/>
</dbReference>
<dbReference type="GO" id="GO:0005739">
    <property type="term" value="C:mitochondrion"/>
    <property type="evidence" value="ECO:0007669"/>
    <property type="project" value="TreeGrafter"/>
</dbReference>
<sequence length="484" mass="56733">MKRITKDKELEENKRKEIEFEEKTSKFLQEKRKEMEARIFESIDQMFNNTLVEIKTYKKFYNIKEYVNIFKSIIKYIASTSGCSIIITIDTFTYIFGLFEGFQRYYIEKGLTIKSIYTIFITKKEEISSLCGLFLTLRDMGKSHLNIVCNKDLQFIISKTYFFCQPNSLKLNFISNLYIDRNIIVSNNFKIEIKDIKGRLLDYMENDIKLNTIYIINDNIFENINTNRTGCAIPSKYRNVSGILLSLQNKFILLDCGEDTINQIYRISGSYKIIDKLDLIFISHSHADHCLGIINVLIKVKNQIKVMGPSIVLNFLKILFNNLTLIYTDELKLIEKNYDINKKNEKDCIKIFKFDYYVEICGCLHNVDSCSISIKDENYKISYSGDSRPSPLFCYISKNADVMIHECTFDDENKANAYKTLHSTLKEAENIFTLSQSKKLLLTHFSQRFPKKFDQKTIGIPCYDFYLHVIGKSEYDSCNFVNYF</sequence>
<dbReference type="PANTHER" id="PTHR12553:SF49">
    <property type="entry name" value="ZINC PHOSPHODIESTERASE ELAC PROTEIN 2"/>
    <property type="match status" value="1"/>
</dbReference>
<keyword evidence="9" id="KW-0378">Hydrolase</keyword>
<comment type="similarity">
    <text evidence="3">Belongs to the RNase Z family.</text>
</comment>
<evidence type="ECO:0000256" key="1">
    <source>
        <dbReference type="ARBA" id="ARBA00000402"/>
    </source>
</evidence>
<evidence type="ECO:0000313" key="13">
    <source>
        <dbReference type="EMBL" id="EQB61798.1"/>
    </source>
</evidence>
<dbReference type="SMART" id="SM00849">
    <property type="entry name" value="Lactamase_B"/>
    <property type="match status" value="1"/>
</dbReference>
<dbReference type="OrthoDB" id="527344at2759"/>
<reference evidence="13 14" key="1">
    <citation type="journal article" date="2013" name="BMC Genomics">
        <title>Genome sequencing and comparative genomics of honey bee microsporidia, Nosema apis reveal novel insights into host-parasite interactions.</title>
        <authorList>
            <person name="Chen Yp."/>
            <person name="Pettis J.S."/>
            <person name="Zhao Y."/>
            <person name="Liu X."/>
            <person name="Tallon L.J."/>
            <person name="Sadzewicz L.D."/>
            <person name="Li R."/>
            <person name="Zheng H."/>
            <person name="Huang S."/>
            <person name="Zhang X."/>
            <person name="Hamilton M.C."/>
            <person name="Pernal S.F."/>
            <person name="Melathopoulos A.P."/>
            <person name="Yan X."/>
            <person name="Evans J.D."/>
        </authorList>
    </citation>
    <scope>NUCLEOTIDE SEQUENCE [LARGE SCALE GENOMIC DNA]</scope>
    <source>
        <strain evidence="13 14">BRL 01</strain>
    </source>
</reference>